<dbReference type="Proteomes" id="UP000032180">
    <property type="component" value="Chromosome 7"/>
</dbReference>
<dbReference type="PANTHER" id="PTHR47186">
    <property type="entry name" value="LEUCINE-RICH REPEAT-CONTAINING PROTEIN 57"/>
    <property type="match status" value="1"/>
</dbReference>
<dbReference type="STRING" id="77586.A0A0D9WXL4"/>
<name>A0A0D9WXL4_9ORYZ</name>
<reference evidence="3" key="2">
    <citation type="submission" date="2013-12" db="EMBL/GenBank/DDBJ databases">
        <authorList>
            <person name="Yu Y."/>
            <person name="Lee S."/>
            <person name="de Baynast K."/>
            <person name="Wissotski M."/>
            <person name="Liu L."/>
            <person name="Talag J."/>
            <person name="Goicoechea J."/>
            <person name="Angelova A."/>
            <person name="Jetty R."/>
            <person name="Kudrna D."/>
            <person name="Golser W."/>
            <person name="Rivera L."/>
            <person name="Zhang J."/>
            <person name="Wing R."/>
        </authorList>
    </citation>
    <scope>NUCLEOTIDE SEQUENCE</scope>
</reference>
<dbReference type="EnsemblPlants" id="LPERR07G08530.1">
    <property type="protein sequence ID" value="LPERR07G08530.1"/>
    <property type="gene ID" value="LPERR07G08530"/>
</dbReference>
<proteinExistence type="predicted"/>
<sequence>MPGSVVHKSMLANYIRTCNIVTGITAVVSSEIMEEEQRRLPERAFDDLNYSVHDKITRMNDQAIPSCLADPIYLLPTAIRNLLYLDLSNCSDLVQVPSFFGSLHNLCALNLSCCHSLTVLPLSLGRLHNLHILLLSFCHKLQNLPISFGDLSSLRLLDLSGCCSLEMLPDSFVNLGNLEDLILSDLFNIGDDLSHCSIGDLKNLRGLRGHVHIRGLQNIAAGDDTKEANLVGKQLLEALTVEWCSSSDDMEADNDKEIANQVLRNLQPNTSLLELAIRNYPGNLFPTWIQDSSLGMLVSITIEDCQDCSEIPYLGDLPSLKFLFIQKLYAVESFGQTSNSLATEGKHVPGFPSLEILNLWEMYSLQFWNGTRYGDFPRLHRLSVSRCPKLSNLPPLISLVHLSFHCGNQLPALSELPSLKSLKIEGFHKLKSVQFWPIMPMFTEIGNQRLQRAVISRCYFFFSSTSENYQVPQISSWRLFVGNLSNVGSA</sequence>
<dbReference type="Gramene" id="LPERR07G08530.1">
    <property type="protein sequence ID" value="LPERR07G08530.1"/>
    <property type="gene ID" value="LPERR07G08530"/>
</dbReference>
<dbReference type="HOGENOM" id="CLU_557094_0_0_1"/>
<dbReference type="InterPro" id="IPR056789">
    <property type="entry name" value="LRR_R13L1-DRL21"/>
</dbReference>
<organism evidence="2 3">
    <name type="scientific">Leersia perrieri</name>
    <dbReference type="NCBI Taxonomy" id="77586"/>
    <lineage>
        <taxon>Eukaryota</taxon>
        <taxon>Viridiplantae</taxon>
        <taxon>Streptophyta</taxon>
        <taxon>Embryophyta</taxon>
        <taxon>Tracheophyta</taxon>
        <taxon>Spermatophyta</taxon>
        <taxon>Magnoliopsida</taxon>
        <taxon>Liliopsida</taxon>
        <taxon>Poales</taxon>
        <taxon>Poaceae</taxon>
        <taxon>BOP clade</taxon>
        <taxon>Oryzoideae</taxon>
        <taxon>Oryzeae</taxon>
        <taxon>Oryzinae</taxon>
        <taxon>Leersia</taxon>
    </lineage>
</organism>
<dbReference type="AlphaFoldDB" id="A0A0D9WXL4"/>
<protein>
    <recommendedName>
        <fullName evidence="1">R13L1/DRL21-like LRR repeat region domain-containing protein</fullName>
    </recommendedName>
</protein>
<reference evidence="2 3" key="1">
    <citation type="submission" date="2012-08" db="EMBL/GenBank/DDBJ databases">
        <title>Oryza genome evolution.</title>
        <authorList>
            <person name="Wing R.A."/>
        </authorList>
    </citation>
    <scope>NUCLEOTIDE SEQUENCE</scope>
</reference>
<dbReference type="InterPro" id="IPR032675">
    <property type="entry name" value="LRR_dom_sf"/>
</dbReference>
<evidence type="ECO:0000259" key="1">
    <source>
        <dbReference type="Pfam" id="PF25019"/>
    </source>
</evidence>
<evidence type="ECO:0000313" key="2">
    <source>
        <dbReference type="EnsemblPlants" id="LPERR07G08530.1"/>
    </source>
</evidence>
<dbReference type="eggNOG" id="KOG4658">
    <property type="taxonomic scope" value="Eukaryota"/>
</dbReference>
<feature type="domain" description="R13L1/DRL21-like LRR repeat region" evidence="1">
    <location>
        <begin position="198"/>
        <end position="327"/>
    </location>
</feature>
<dbReference type="Pfam" id="PF25019">
    <property type="entry name" value="LRR_R13L1-DRL21"/>
    <property type="match status" value="1"/>
</dbReference>
<reference evidence="2" key="3">
    <citation type="submission" date="2015-04" db="UniProtKB">
        <authorList>
            <consortium name="EnsemblPlants"/>
        </authorList>
    </citation>
    <scope>IDENTIFICATION</scope>
</reference>
<dbReference type="PANTHER" id="PTHR47186:SF31">
    <property type="entry name" value="WRKY DOMAIN-CONTAINING PROTEIN"/>
    <property type="match status" value="1"/>
</dbReference>
<dbReference type="Gene3D" id="3.80.10.10">
    <property type="entry name" value="Ribonuclease Inhibitor"/>
    <property type="match status" value="2"/>
</dbReference>
<keyword evidence="3" id="KW-1185">Reference proteome</keyword>
<accession>A0A0D9WXL4</accession>
<evidence type="ECO:0000313" key="3">
    <source>
        <dbReference type="Proteomes" id="UP000032180"/>
    </source>
</evidence>
<dbReference type="SUPFAM" id="SSF52058">
    <property type="entry name" value="L domain-like"/>
    <property type="match status" value="1"/>
</dbReference>